<organism evidence="2 3">
    <name type="scientific">Aduncisulcus paluster</name>
    <dbReference type="NCBI Taxonomy" id="2918883"/>
    <lineage>
        <taxon>Eukaryota</taxon>
        <taxon>Metamonada</taxon>
        <taxon>Carpediemonas-like organisms</taxon>
        <taxon>Aduncisulcus</taxon>
    </lineage>
</organism>
<sequence>MSSSEINHVSAIVSEGTRILGWVSYPGERLSFLFLESDVTVAMHTVFISLSFYLAFIVACRPVVPPLSRSLIIIIIVCAFLVIFLPLIIGFLFANFPHVNPFRLSLLVQSLFPSLNFAAAAVFHILSCIKMVKRMDKKGQLYQYYYNIYRDEDGTLQKHFFMRKKKNPEVKSKKEYEIILDSSYRQPLVKDFAASSKLYLGDLSQSSRIQGGKSFSPHGILEKDVTTDGPGSRFEFARKEDLQLSSNDSRAISSMNSLVSTHPSDIDGSQSKHIETIETDDQLKGKKCGCCHRKPPNNSSQISKFSNSSSLSLKDRIEPRIFIKLGFFLDLIGCVVLMVQLLICAIEEKNYSILLYNYAKYFNVGASLIFGFGTVSLDKRLYPKSETKPSDLMSISPGSS</sequence>
<reference evidence="2" key="1">
    <citation type="submission" date="2022-03" db="EMBL/GenBank/DDBJ databases">
        <title>Draft genome sequence of Aduncisulcus paluster, a free-living microaerophilic Fornicata.</title>
        <authorList>
            <person name="Yuyama I."/>
            <person name="Kume K."/>
            <person name="Tamura T."/>
            <person name="Inagaki Y."/>
            <person name="Hashimoto T."/>
        </authorList>
    </citation>
    <scope>NUCLEOTIDE SEQUENCE</scope>
    <source>
        <strain evidence="2">NY0171</strain>
    </source>
</reference>
<keyword evidence="3" id="KW-1185">Reference proteome</keyword>
<dbReference type="Proteomes" id="UP001057375">
    <property type="component" value="Unassembled WGS sequence"/>
</dbReference>
<feature type="transmembrane region" description="Helical" evidence="1">
    <location>
        <begin position="71"/>
        <end position="94"/>
    </location>
</feature>
<keyword evidence="1" id="KW-0812">Transmembrane</keyword>
<gene>
    <name evidence="2" type="ORF">ADUPG1_009576</name>
</gene>
<evidence type="ECO:0000313" key="3">
    <source>
        <dbReference type="Proteomes" id="UP001057375"/>
    </source>
</evidence>
<feature type="transmembrane region" description="Helical" evidence="1">
    <location>
        <begin position="321"/>
        <end position="346"/>
    </location>
</feature>
<proteinExistence type="predicted"/>
<name>A0ABQ5KXA8_9EUKA</name>
<dbReference type="EMBL" id="BQXS01011275">
    <property type="protein sequence ID" value="GKT36651.1"/>
    <property type="molecule type" value="Genomic_DNA"/>
</dbReference>
<keyword evidence="1" id="KW-0472">Membrane</keyword>
<feature type="transmembrane region" description="Helical" evidence="1">
    <location>
        <begin position="106"/>
        <end position="129"/>
    </location>
</feature>
<evidence type="ECO:0000256" key="1">
    <source>
        <dbReference type="SAM" id="Phobius"/>
    </source>
</evidence>
<comment type="caution">
    <text evidence="2">The sequence shown here is derived from an EMBL/GenBank/DDBJ whole genome shotgun (WGS) entry which is preliminary data.</text>
</comment>
<keyword evidence="1" id="KW-1133">Transmembrane helix</keyword>
<feature type="transmembrane region" description="Helical" evidence="1">
    <location>
        <begin position="358"/>
        <end position="377"/>
    </location>
</feature>
<accession>A0ABQ5KXA8</accession>
<protein>
    <submittedName>
        <fullName evidence="2">Uncharacterized protein</fullName>
    </submittedName>
</protein>
<evidence type="ECO:0000313" key="2">
    <source>
        <dbReference type="EMBL" id="GKT36651.1"/>
    </source>
</evidence>
<feature type="transmembrane region" description="Helical" evidence="1">
    <location>
        <begin position="41"/>
        <end position="59"/>
    </location>
</feature>